<accession>A0A4R2IMD6</accession>
<dbReference type="Proteomes" id="UP000295573">
    <property type="component" value="Unassembled WGS sequence"/>
</dbReference>
<organism evidence="2 3">
    <name type="scientific">Kribbella antiqua</name>
    <dbReference type="NCBI Taxonomy" id="2512217"/>
    <lineage>
        <taxon>Bacteria</taxon>
        <taxon>Bacillati</taxon>
        <taxon>Actinomycetota</taxon>
        <taxon>Actinomycetes</taxon>
        <taxon>Propionibacteriales</taxon>
        <taxon>Kribbellaceae</taxon>
        <taxon>Kribbella</taxon>
    </lineage>
</organism>
<proteinExistence type="predicted"/>
<evidence type="ECO:0000313" key="2">
    <source>
        <dbReference type="EMBL" id="TCO45129.1"/>
    </source>
</evidence>
<dbReference type="Gene3D" id="3.40.50.300">
    <property type="entry name" value="P-loop containing nucleotide triphosphate hydrolases"/>
    <property type="match status" value="1"/>
</dbReference>
<dbReference type="RefSeq" id="WP_199237195.1">
    <property type="nucleotide sequence ID" value="NZ_SLWR01000009.1"/>
</dbReference>
<name>A0A4R2IMD6_9ACTN</name>
<dbReference type="SUPFAM" id="SSF52540">
    <property type="entry name" value="P-loop containing nucleoside triphosphate hydrolases"/>
    <property type="match status" value="1"/>
</dbReference>
<sequence>MLVGRLRELEVLRGFVDQAGGALLLSGDPGVGKTALLDAAQEYGEASGATVLRAAGTELEGQISHAALNQLLYPLLGKSRS</sequence>
<comment type="caution">
    <text evidence="2">The sequence shown here is derived from an EMBL/GenBank/DDBJ whole genome shotgun (WGS) entry which is preliminary data.</text>
</comment>
<keyword evidence="3" id="KW-1185">Reference proteome</keyword>
<dbReference type="Pfam" id="PF13191">
    <property type="entry name" value="AAA_16"/>
    <property type="match status" value="1"/>
</dbReference>
<dbReference type="AlphaFoldDB" id="A0A4R2IMD6"/>
<reference evidence="2 3" key="1">
    <citation type="journal article" date="2015" name="Stand. Genomic Sci.">
        <title>Genomic Encyclopedia of Bacterial and Archaeal Type Strains, Phase III: the genomes of soil and plant-associated and newly described type strains.</title>
        <authorList>
            <person name="Whitman W.B."/>
            <person name="Woyke T."/>
            <person name="Klenk H.P."/>
            <person name="Zhou Y."/>
            <person name="Lilburn T.G."/>
            <person name="Beck B.J."/>
            <person name="De Vos P."/>
            <person name="Vandamme P."/>
            <person name="Eisen J.A."/>
            <person name="Garrity G."/>
            <person name="Hugenholtz P."/>
            <person name="Kyrpides N.C."/>
        </authorList>
    </citation>
    <scope>NUCLEOTIDE SEQUENCE [LARGE SCALE GENOMIC DNA]</scope>
    <source>
        <strain evidence="2 3">VKM Ac-2541</strain>
    </source>
</reference>
<feature type="domain" description="Orc1-like AAA ATPase" evidence="1">
    <location>
        <begin position="2"/>
        <end position="72"/>
    </location>
</feature>
<evidence type="ECO:0000259" key="1">
    <source>
        <dbReference type="Pfam" id="PF13191"/>
    </source>
</evidence>
<dbReference type="InterPro" id="IPR041664">
    <property type="entry name" value="AAA_16"/>
</dbReference>
<protein>
    <submittedName>
        <fullName evidence="2">AAA ATPase-like protein</fullName>
    </submittedName>
</protein>
<dbReference type="InterPro" id="IPR027417">
    <property type="entry name" value="P-loop_NTPase"/>
</dbReference>
<gene>
    <name evidence="2" type="ORF">EV646_109304</name>
</gene>
<dbReference type="EMBL" id="SLWR01000009">
    <property type="protein sequence ID" value="TCO45129.1"/>
    <property type="molecule type" value="Genomic_DNA"/>
</dbReference>
<evidence type="ECO:0000313" key="3">
    <source>
        <dbReference type="Proteomes" id="UP000295573"/>
    </source>
</evidence>